<organism evidence="1">
    <name type="scientific">Podoviridae sp. ctrya9</name>
    <dbReference type="NCBI Taxonomy" id="2825280"/>
    <lineage>
        <taxon>Viruses</taxon>
        <taxon>Duplodnaviria</taxon>
        <taxon>Heunggongvirae</taxon>
        <taxon>Uroviricota</taxon>
        <taxon>Caudoviricetes</taxon>
    </lineage>
</organism>
<accession>A0A8S5P661</accession>
<dbReference type="EMBL" id="BK015336">
    <property type="protein sequence ID" value="DAE01921.1"/>
    <property type="molecule type" value="Genomic_DNA"/>
</dbReference>
<evidence type="ECO:0000313" key="1">
    <source>
        <dbReference type="EMBL" id="DAE01921.1"/>
    </source>
</evidence>
<reference evidence="1" key="1">
    <citation type="journal article" date="2021" name="Proc. Natl. Acad. Sci. U.S.A.">
        <title>A Catalog of Tens of Thousands of Viruses from Human Metagenomes Reveals Hidden Associations with Chronic Diseases.</title>
        <authorList>
            <person name="Tisza M.J."/>
            <person name="Buck C.B."/>
        </authorList>
    </citation>
    <scope>NUCLEOTIDE SEQUENCE</scope>
    <source>
        <strain evidence="1">Ctrya9</strain>
    </source>
</reference>
<proteinExistence type="predicted"/>
<sequence length="123" mass="13788">MAVFYCRQEMSDLAMKVLKWQSTGDVGISSATLASIACGLKKNIYGHSFGAPHDAADFRRCVALVEQIPEIRDSFDKVAKRVPAFKGILNEWDSLVALLKSEMKIHGNKAPETYRRISELRKD</sequence>
<name>A0A8S5P661_9CAUD</name>
<protein>
    <submittedName>
        <fullName evidence="1">Metallo-peptidase family M12B Reprolysin-like</fullName>
    </submittedName>
</protein>